<dbReference type="InterPro" id="IPR001461">
    <property type="entry name" value="Aspartic_peptidase_A1"/>
</dbReference>
<dbReference type="EMBL" id="HBNR01070004">
    <property type="protein sequence ID" value="CAE4644298.1"/>
    <property type="molecule type" value="Transcribed_RNA"/>
</dbReference>
<feature type="active site" evidence="5">
    <location>
        <position position="115"/>
    </location>
</feature>
<evidence type="ECO:0000256" key="10">
    <source>
        <dbReference type="SAM" id="SignalP"/>
    </source>
</evidence>
<feature type="compositionally biased region" description="Polar residues" evidence="9">
    <location>
        <begin position="484"/>
        <end position="495"/>
    </location>
</feature>
<dbReference type="InterPro" id="IPR001969">
    <property type="entry name" value="Aspartic_peptidase_AS"/>
</dbReference>
<evidence type="ECO:0000256" key="9">
    <source>
        <dbReference type="SAM" id="MobiDB-lite"/>
    </source>
</evidence>
<proteinExistence type="inferred from homology"/>
<accession>A0A7S4SIA4</accession>
<dbReference type="AlphaFoldDB" id="A0A7S4SIA4"/>
<feature type="domain" description="Peptidase A1" evidence="11">
    <location>
        <begin position="97"/>
        <end position="429"/>
    </location>
</feature>
<evidence type="ECO:0000313" key="12">
    <source>
        <dbReference type="EMBL" id="CAE4644298.1"/>
    </source>
</evidence>
<keyword evidence="6" id="KW-1015">Disulfide bond</keyword>
<keyword evidence="3 7" id="KW-0064">Aspartyl protease</keyword>
<dbReference type="GO" id="GO:0016485">
    <property type="term" value="P:protein processing"/>
    <property type="evidence" value="ECO:0007669"/>
    <property type="project" value="UniProtKB-ARBA"/>
</dbReference>
<dbReference type="Gene3D" id="2.40.70.10">
    <property type="entry name" value="Acid Proteases"/>
    <property type="match status" value="2"/>
</dbReference>
<organism evidence="12">
    <name type="scientific">Alexandrium monilatum</name>
    <dbReference type="NCBI Taxonomy" id="311494"/>
    <lineage>
        <taxon>Eukaryota</taxon>
        <taxon>Sar</taxon>
        <taxon>Alveolata</taxon>
        <taxon>Dinophyceae</taxon>
        <taxon>Gonyaulacales</taxon>
        <taxon>Pyrocystaceae</taxon>
        <taxon>Alexandrium</taxon>
    </lineage>
</organism>
<feature type="region of interest" description="Disordered" evidence="9">
    <location>
        <begin position="455"/>
        <end position="506"/>
    </location>
</feature>
<dbReference type="Pfam" id="PF00026">
    <property type="entry name" value="Asp"/>
    <property type="match status" value="1"/>
</dbReference>
<evidence type="ECO:0000256" key="7">
    <source>
        <dbReference type="RuleBase" id="RU000454"/>
    </source>
</evidence>
<feature type="signal peptide" evidence="10">
    <location>
        <begin position="1"/>
        <end position="26"/>
    </location>
</feature>
<evidence type="ECO:0000256" key="1">
    <source>
        <dbReference type="ARBA" id="ARBA00007447"/>
    </source>
</evidence>
<keyword evidence="8" id="KW-0175">Coiled coil</keyword>
<dbReference type="PROSITE" id="PS51767">
    <property type="entry name" value="PEPTIDASE_A1"/>
    <property type="match status" value="1"/>
</dbReference>
<keyword evidence="10" id="KW-0732">Signal</keyword>
<dbReference type="InterPro" id="IPR033121">
    <property type="entry name" value="PEPTIDASE_A1"/>
</dbReference>
<feature type="disulfide bond" evidence="6">
    <location>
        <begin position="128"/>
        <end position="133"/>
    </location>
</feature>
<evidence type="ECO:0000256" key="8">
    <source>
        <dbReference type="SAM" id="Coils"/>
    </source>
</evidence>
<dbReference type="GO" id="GO:0004190">
    <property type="term" value="F:aspartic-type endopeptidase activity"/>
    <property type="evidence" value="ECO:0007669"/>
    <property type="project" value="UniProtKB-KW"/>
</dbReference>
<evidence type="ECO:0000256" key="5">
    <source>
        <dbReference type="PIRSR" id="PIRSR601461-1"/>
    </source>
</evidence>
<keyword evidence="2 7" id="KW-0645">Protease</keyword>
<feature type="coiled-coil region" evidence="8">
    <location>
        <begin position="68"/>
        <end position="95"/>
    </location>
</feature>
<dbReference type="PANTHER" id="PTHR47966">
    <property type="entry name" value="BETA-SITE APP-CLEAVING ENZYME, ISOFORM A-RELATED"/>
    <property type="match status" value="1"/>
</dbReference>
<evidence type="ECO:0000256" key="3">
    <source>
        <dbReference type="ARBA" id="ARBA00022750"/>
    </source>
</evidence>
<evidence type="ECO:0000256" key="4">
    <source>
        <dbReference type="ARBA" id="ARBA00022801"/>
    </source>
</evidence>
<sequence>MAPSAAMLRLPALLLALVGGSRHGSAGHEGTATIRLYPTKGRTFTPHATQRKAHASFLSLERVRSRGKSTAASRLQAHQEALQRMRAQAQRLHALQYYGEVSVGTPPQSFKVIFDTGSGHLLVPSARCDSEACAKHQRFWENKSSTVIPIAWADEPLTRAESDTDRDTQVINFAMGDCVGQYARDRVCLGRACADADFVTMTEESDDPFKNAEWDGVLGLGQSLADAAEFNIFGVLASNATPALRRPVFSVYLGRQIEDEAEITFGDYAESRMASELRWVNVSQEGYWQFQFTDFTVDGKPTGLCKKYGKRACQGVLDTGSSLMMGPKADLDSLVSLLNFGHDTEINCTREQRFPKLGFQIGGENFEMEPDDYMDRSHRPDAEAGVDTCWAHLMPVGDTGRGPIFVLGMPFMRAFYTVYDALNKRIGIAKAKHEGAAAAEAGAAPGSAAQVPLVALRPPGDDLGGDGKRLSNEKKSKPAAAVTQKETGNKTTPGVNSKPALVTKHF</sequence>
<comment type="similarity">
    <text evidence="1 7">Belongs to the peptidase A1 family.</text>
</comment>
<dbReference type="SUPFAM" id="SSF50630">
    <property type="entry name" value="Acid proteases"/>
    <property type="match status" value="1"/>
</dbReference>
<dbReference type="PROSITE" id="PS00141">
    <property type="entry name" value="ASP_PROTEASE"/>
    <property type="match status" value="1"/>
</dbReference>
<protein>
    <recommendedName>
        <fullName evidence="11">Peptidase A1 domain-containing protein</fullName>
    </recommendedName>
</protein>
<feature type="disulfide bond" evidence="6">
    <location>
        <begin position="348"/>
        <end position="389"/>
    </location>
</feature>
<evidence type="ECO:0000256" key="2">
    <source>
        <dbReference type="ARBA" id="ARBA00022670"/>
    </source>
</evidence>
<feature type="active site" evidence="5">
    <location>
        <position position="318"/>
    </location>
</feature>
<evidence type="ECO:0000256" key="6">
    <source>
        <dbReference type="PIRSR" id="PIRSR601461-2"/>
    </source>
</evidence>
<dbReference type="InterPro" id="IPR021109">
    <property type="entry name" value="Peptidase_aspartic_dom_sf"/>
</dbReference>
<dbReference type="PRINTS" id="PR00792">
    <property type="entry name" value="PEPSIN"/>
</dbReference>
<dbReference type="PANTHER" id="PTHR47966:SF51">
    <property type="entry name" value="BETA-SITE APP-CLEAVING ENZYME, ISOFORM A-RELATED"/>
    <property type="match status" value="1"/>
</dbReference>
<keyword evidence="4 7" id="KW-0378">Hydrolase</keyword>
<feature type="chain" id="PRO_5030566407" description="Peptidase A1 domain-containing protein" evidence="10">
    <location>
        <begin position="27"/>
        <end position="506"/>
    </location>
</feature>
<name>A0A7S4SIA4_9DINO</name>
<feature type="compositionally biased region" description="Basic and acidic residues" evidence="9">
    <location>
        <begin position="465"/>
        <end position="476"/>
    </location>
</feature>
<evidence type="ECO:0000259" key="11">
    <source>
        <dbReference type="PROSITE" id="PS51767"/>
    </source>
</evidence>
<dbReference type="FunFam" id="2.40.70.10:FF:000115">
    <property type="entry name" value="Lysosomal aspartic protease"/>
    <property type="match status" value="1"/>
</dbReference>
<gene>
    <name evidence="12" type="ORF">AMON00008_LOCUS49591</name>
</gene>
<reference evidence="12" key="1">
    <citation type="submission" date="2021-01" db="EMBL/GenBank/DDBJ databases">
        <authorList>
            <person name="Corre E."/>
            <person name="Pelletier E."/>
            <person name="Niang G."/>
            <person name="Scheremetjew M."/>
            <person name="Finn R."/>
            <person name="Kale V."/>
            <person name="Holt S."/>
            <person name="Cochrane G."/>
            <person name="Meng A."/>
            <person name="Brown T."/>
            <person name="Cohen L."/>
        </authorList>
    </citation>
    <scope>NUCLEOTIDE SEQUENCE</scope>
    <source>
        <strain evidence="12">CCMP3105</strain>
    </source>
</reference>